<dbReference type="Proteomes" id="UP000265800">
    <property type="component" value="Unassembled WGS sequence"/>
</dbReference>
<feature type="binding site" evidence="9">
    <location>
        <begin position="189"/>
        <end position="193"/>
    </location>
    <ligand>
        <name>GTP</name>
        <dbReference type="ChEBI" id="CHEBI:37565"/>
    </ligand>
</feature>
<dbReference type="OrthoDB" id="9807318at2"/>
<dbReference type="PANTHER" id="PTHR11702:SF31">
    <property type="entry name" value="MITOCHONDRIAL RIBOSOME-ASSOCIATED GTPASE 2"/>
    <property type="match status" value="1"/>
</dbReference>
<organism evidence="13 14">
    <name type="scientific">Meiothermus luteus</name>
    <dbReference type="NCBI Taxonomy" id="2026184"/>
    <lineage>
        <taxon>Bacteria</taxon>
        <taxon>Thermotogati</taxon>
        <taxon>Deinococcota</taxon>
        <taxon>Deinococci</taxon>
        <taxon>Thermales</taxon>
        <taxon>Thermaceae</taxon>
        <taxon>Meiothermus</taxon>
    </lineage>
</organism>
<dbReference type="InterPro" id="IPR045086">
    <property type="entry name" value="OBG_GTPase"/>
</dbReference>
<keyword evidence="7 9" id="KW-0460">Magnesium</keyword>
<dbReference type="InterPro" id="IPR006169">
    <property type="entry name" value="GTP1_OBG_dom"/>
</dbReference>
<dbReference type="InterPro" id="IPR014100">
    <property type="entry name" value="GTP-bd_Obg/CgtA"/>
</dbReference>
<dbReference type="InterPro" id="IPR015349">
    <property type="entry name" value="OCT_dom"/>
</dbReference>
<dbReference type="Pfam" id="PF09269">
    <property type="entry name" value="DUF1967"/>
    <property type="match status" value="1"/>
</dbReference>
<keyword evidence="3 9" id="KW-0963">Cytoplasm</keyword>
<dbReference type="NCBIfam" id="NF008954">
    <property type="entry name" value="PRK12296.1"/>
    <property type="match status" value="1"/>
</dbReference>
<comment type="subunit">
    <text evidence="9">Monomer.</text>
</comment>
<dbReference type="NCBIfam" id="TIGR02729">
    <property type="entry name" value="Obg_CgtA"/>
    <property type="match status" value="1"/>
</dbReference>
<dbReference type="NCBIfam" id="NF008955">
    <property type="entry name" value="PRK12297.1"/>
    <property type="match status" value="1"/>
</dbReference>
<dbReference type="InterPro" id="IPR036726">
    <property type="entry name" value="GTP1_OBG_dom_sf"/>
</dbReference>
<feature type="domain" description="Obg" evidence="12">
    <location>
        <begin position="1"/>
        <end position="157"/>
    </location>
</feature>
<dbReference type="SUPFAM" id="SSF102741">
    <property type="entry name" value="Obg GTP-binding protein C-terminal domain"/>
    <property type="match status" value="1"/>
</dbReference>
<dbReference type="InterPro" id="IPR005225">
    <property type="entry name" value="Small_GTP-bd"/>
</dbReference>
<dbReference type="InterPro" id="IPR006073">
    <property type="entry name" value="GTP-bd"/>
</dbReference>
<dbReference type="CDD" id="cd01898">
    <property type="entry name" value="Obg"/>
    <property type="match status" value="1"/>
</dbReference>
<dbReference type="PRINTS" id="PR00326">
    <property type="entry name" value="GTP1OBG"/>
</dbReference>
<evidence type="ECO:0000256" key="5">
    <source>
        <dbReference type="ARBA" id="ARBA00022741"/>
    </source>
</evidence>
<evidence type="ECO:0000313" key="13">
    <source>
        <dbReference type="EMBL" id="RIH87810.1"/>
    </source>
</evidence>
<dbReference type="FunFam" id="2.70.210.12:FF:000001">
    <property type="entry name" value="GTPase Obg"/>
    <property type="match status" value="1"/>
</dbReference>
<reference evidence="13 14" key="1">
    <citation type="submission" date="2018-08" db="EMBL/GenBank/DDBJ databases">
        <title>Meiothermus luteus KCTC 52599 genome sequencing project.</title>
        <authorList>
            <person name="Da Costa M.S."/>
            <person name="Albuquerque L."/>
            <person name="Raposo P."/>
            <person name="Froufe H.J.C."/>
            <person name="Barroso C.S."/>
            <person name="Egas C."/>
        </authorList>
    </citation>
    <scope>NUCLEOTIDE SEQUENCE [LARGE SCALE GENOMIC DNA]</scope>
    <source>
        <strain evidence="13 14">KCTC 52599</strain>
    </source>
</reference>
<feature type="binding site" evidence="9">
    <location>
        <begin position="304"/>
        <end position="306"/>
    </location>
    <ligand>
        <name>GTP</name>
        <dbReference type="ChEBI" id="CHEBI:37565"/>
    </ligand>
</feature>
<dbReference type="InterPro" id="IPR006074">
    <property type="entry name" value="GTP1-OBG_CS"/>
</dbReference>
<keyword evidence="14" id="KW-1185">Reference proteome</keyword>
<dbReference type="PANTHER" id="PTHR11702">
    <property type="entry name" value="DEVELOPMENTALLY REGULATED GTP-BINDING PROTEIN-RELATED"/>
    <property type="match status" value="1"/>
</dbReference>
<comment type="function">
    <text evidence="9">An essential GTPase which binds GTP, GDP and possibly (p)ppGpp with moderate affinity, with high nucleotide exchange rates and a fairly low GTP hydrolysis rate. Plays a role in control of the cell cycle, stress response, ribosome biogenesis and in those bacteria that undergo differentiation, in morphogenesis control.</text>
</comment>
<dbReference type="InterPro" id="IPR027417">
    <property type="entry name" value="P-loop_NTPase"/>
</dbReference>
<comment type="cofactor">
    <cofactor evidence="1 9">
        <name>Mg(2+)</name>
        <dbReference type="ChEBI" id="CHEBI:18420"/>
    </cofactor>
</comment>
<dbReference type="Pfam" id="PF01926">
    <property type="entry name" value="MMR_HSR1"/>
    <property type="match status" value="1"/>
</dbReference>
<dbReference type="GO" id="GO:0005525">
    <property type="term" value="F:GTP binding"/>
    <property type="evidence" value="ECO:0007669"/>
    <property type="project" value="UniProtKB-UniRule"/>
</dbReference>
<evidence type="ECO:0000313" key="14">
    <source>
        <dbReference type="Proteomes" id="UP000265800"/>
    </source>
</evidence>
<dbReference type="GO" id="GO:0000287">
    <property type="term" value="F:magnesium ion binding"/>
    <property type="evidence" value="ECO:0007669"/>
    <property type="project" value="InterPro"/>
</dbReference>
<dbReference type="EC" id="3.6.5.-" evidence="9"/>
<evidence type="ECO:0000259" key="10">
    <source>
        <dbReference type="PROSITE" id="PS51710"/>
    </source>
</evidence>
<feature type="binding site" evidence="9">
    <location>
        <position position="171"/>
    </location>
    <ligand>
        <name>Mg(2+)</name>
        <dbReference type="ChEBI" id="CHEBI:18420"/>
    </ligand>
</feature>
<keyword evidence="5 9" id="KW-0547">Nucleotide-binding</keyword>
<sequence length="416" mass="45200">MFRDVLEIQVEAGRGGDGCISFWREKYIAKGGPDGGDGGDGGSVILRARGEVDSLSTLSKRIYKAENGQHGMGKGLSGRSGKDLVVEVPRGTRVYDAETGELLADLVEEGQTFVAARGGRGGFGNPRFVTPTRQAPRFAEAGEPGEKRRLRLELMLLADVGLVGYPNAGKSSLLAALTHAHPKIASYPFTTLSPNLGVIERELERLTIADIPGIIEGAAQGRGLGLEFLRHIARTRVLLYVLDGTEGPAEALRTLQEELRAYNPELLTRPALIALNKIDLLGPKEVEEHLAQLARSGLPVLAISAASQVGLPELVEALFAMVKAAPRPRLEQPRPKPAPSEEIRVTRVAEGVFALEAPQLERHLNRIRGDLMEAAGYLQELFRRYRVEQVLKAHGVRAGDMVRLGAHEFEYIPEVE</sequence>
<dbReference type="SUPFAM" id="SSF52540">
    <property type="entry name" value="P-loop containing nucleoside triphosphate hydrolases"/>
    <property type="match status" value="1"/>
</dbReference>
<proteinExistence type="inferred from homology"/>
<comment type="similarity">
    <text evidence="2 9">Belongs to the TRAFAC class OBG-HflX-like GTPase superfamily. OBG GTPase family.</text>
</comment>
<dbReference type="PROSITE" id="PS51881">
    <property type="entry name" value="OCT"/>
    <property type="match status" value="1"/>
</dbReference>
<dbReference type="PROSITE" id="PS51710">
    <property type="entry name" value="G_OBG"/>
    <property type="match status" value="1"/>
</dbReference>
<dbReference type="Gene3D" id="2.70.210.12">
    <property type="entry name" value="GTP1/OBG domain"/>
    <property type="match status" value="1"/>
</dbReference>
<feature type="binding site" evidence="9">
    <location>
        <begin position="210"/>
        <end position="213"/>
    </location>
    <ligand>
        <name>GTP</name>
        <dbReference type="ChEBI" id="CHEBI:37565"/>
    </ligand>
</feature>
<dbReference type="SUPFAM" id="SSF82051">
    <property type="entry name" value="Obg GTP-binding protein N-terminal domain"/>
    <property type="match status" value="1"/>
</dbReference>
<dbReference type="NCBIfam" id="TIGR00231">
    <property type="entry name" value="small_GTP"/>
    <property type="match status" value="1"/>
</dbReference>
<feature type="domain" description="OCT" evidence="11">
    <location>
        <begin position="335"/>
        <end position="413"/>
    </location>
</feature>
<evidence type="ECO:0000256" key="3">
    <source>
        <dbReference type="ARBA" id="ARBA00022490"/>
    </source>
</evidence>
<evidence type="ECO:0000259" key="12">
    <source>
        <dbReference type="PROSITE" id="PS51883"/>
    </source>
</evidence>
<evidence type="ECO:0000259" key="11">
    <source>
        <dbReference type="PROSITE" id="PS51881"/>
    </source>
</evidence>
<accession>A0A399EW23</accession>
<dbReference type="Pfam" id="PF01018">
    <property type="entry name" value="GTP1_OBG"/>
    <property type="match status" value="1"/>
</dbReference>
<dbReference type="GO" id="GO:0003924">
    <property type="term" value="F:GTPase activity"/>
    <property type="evidence" value="ECO:0007669"/>
    <property type="project" value="UniProtKB-UniRule"/>
</dbReference>
<feature type="domain" description="OBG-type G" evidence="10">
    <location>
        <begin position="158"/>
        <end position="323"/>
    </location>
</feature>
<evidence type="ECO:0000256" key="9">
    <source>
        <dbReference type="HAMAP-Rule" id="MF_01454"/>
    </source>
</evidence>
<dbReference type="NCBIfam" id="TIGR03595">
    <property type="entry name" value="Obg_CgtA_exten"/>
    <property type="match status" value="1"/>
</dbReference>
<evidence type="ECO:0000256" key="7">
    <source>
        <dbReference type="ARBA" id="ARBA00022842"/>
    </source>
</evidence>
<dbReference type="PIRSF" id="PIRSF002401">
    <property type="entry name" value="GTP_bd_Obg/CgtA"/>
    <property type="match status" value="1"/>
</dbReference>
<dbReference type="RefSeq" id="WP_119359500.1">
    <property type="nucleotide sequence ID" value="NZ_QWKZ01000018.1"/>
</dbReference>
<comment type="subcellular location">
    <subcellularLocation>
        <location evidence="9">Cytoplasm</location>
    </subcellularLocation>
</comment>
<evidence type="ECO:0000256" key="4">
    <source>
        <dbReference type="ARBA" id="ARBA00022723"/>
    </source>
</evidence>
<dbReference type="GO" id="GO:0005737">
    <property type="term" value="C:cytoplasm"/>
    <property type="evidence" value="ECO:0007669"/>
    <property type="project" value="UniProtKB-SubCell"/>
</dbReference>
<protein>
    <recommendedName>
        <fullName evidence="9">GTPase Obg</fullName>
        <ecNumber evidence="9">3.6.5.-</ecNumber>
    </recommendedName>
    <alternativeName>
        <fullName evidence="9">GTP-binding protein Obg</fullName>
    </alternativeName>
</protein>
<keyword evidence="6 9" id="KW-0378">Hydrolase</keyword>
<evidence type="ECO:0000256" key="1">
    <source>
        <dbReference type="ARBA" id="ARBA00001946"/>
    </source>
</evidence>
<dbReference type="InterPro" id="IPR036346">
    <property type="entry name" value="GTP-bd_prot_GTP1/OBG_C_sf"/>
</dbReference>
<dbReference type="PROSITE" id="PS00905">
    <property type="entry name" value="GTP1_OBG"/>
    <property type="match status" value="1"/>
</dbReference>
<dbReference type="Gene3D" id="3.30.300.350">
    <property type="entry name" value="GTP-binding protein OBG, C-terminal domain"/>
    <property type="match status" value="1"/>
</dbReference>
<dbReference type="HAMAP" id="MF_01454">
    <property type="entry name" value="GTPase_Obg"/>
    <property type="match status" value="1"/>
</dbReference>
<dbReference type="Gene3D" id="3.40.50.300">
    <property type="entry name" value="P-loop containing nucleotide triphosphate hydrolases"/>
    <property type="match status" value="1"/>
</dbReference>
<gene>
    <name evidence="9 13" type="primary">obg</name>
    <name evidence="13" type="ORF">Mlute_00827</name>
</gene>
<feature type="binding site" evidence="9">
    <location>
        <begin position="164"/>
        <end position="171"/>
    </location>
    <ligand>
        <name>GTP</name>
        <dbReference type="ChEBI" id="CHEBI:37565"/>
    </ligand>
</feature>
<keyword evidence="8 9" id="KW-0342">GTP-binding</keyword>
<dbReference type="GO" id="GO:0042254">
    <property type="term" value="P:ribosome biogenesis"/>
    <property type="evidence" value="ECO:0007669"/>
    <property type="project" value="UniProtKB-UniRule"/>
</dbReference>
<keyword evidence="4 9" id="KW-0479">Metal-binding</keyword>
<evidence type="ECO:0000256" key="8">
    <source>
        <dbReference type="ARBA" id="ARBA00023134"/>
    </source>
</evidence>
<dbReference type="EMBL" id="QWKZ01000018">
    <property type="protein sequence ID" value="RIH87810.1"/>
    <property type="molecule type" value="Genomic_DNA"/>
</dbReference>
<dbReference type="NCBIfam" id="NF008956">
    <property type="entry name" value="PRK12299.1"/>
    <property type="match status" value="1"/>
</dbReference>
<dbReference type="AlphaFoldDB" id="A0A399EW23"/>
<evidence type="ECO:0000256" key="2">
    <source>
        <dbReference type="ARBA" id="ARBA00007699"/>
    </source>
</evidence>
<feature type="binding site" evidence="9">
    <location>
        <begin position="276"/>
        <end position="279"/>
    </location>
    <ligand>
        <name>GTP</name>
        <dbReference type="ChEBI" id="CHEBI:37565"/>
    </ligand>
</feature>
<dbReference type="InterPro" id="IPR031167">
    <property type="entry name" value="G_OBG"/>
</dbReference>
<feature type="binding site" evidence="9">
    <location>
        <position position="191"/>
    </location>
    <ligand>
        <name>Mg(2+)</name>
        <dbReference type="ChEBI" id="CHEBI:18420"/>
    </ligand>
</feature>
<name>A0A399EW23_9DEIN</name>
<evidence type="ECO:0000256" key="6">
    <source>
        <dbReference type="ARBA" id="ARBA00022801"/>
    </source>
</evidence>
<comment type="caution">
    <text evidence="13">The sequence shown here is derived from an EMBL/GenBank/DDBJ whole genome shotgun (WGS) entry which is preliminary data.</text>
</comment>
<dbReference type="PROSITE" id="PS51883">
    <property type="entry name" value="OBG"/>
    <property type="match status" value="1"/>
</dbReference>